<proteinExistence type="predicted"/>
<accession>A0A9P6NI89</accession>
<sequence>MRAGSVAGLLVPSSFPFPCPFPFDLLPSLPESSPRPCGRYVAASKKVLRTDDDEVRSSAGLTGQPGTSCHCGLKEPESEGWYQSGVRFQKRLYRSFRFLGCRFTPIPPSSSPEPDFCSAPHKNHPHFCASLQLNSSLASRFKSQSPSSCLLARR</sequence>
<protein>
    <submittedName>
        <fullName evidence="1">Uncharacterized protein</fullName>
    </submittedName>
</protein>
<evidence type="ECO:0000313" key="1">
    <source>
        <dbReference type="EMBL" id="KAG0146097.1"/>
    </source>
</evidence>
<evidence type="ECO:0000313" key="2">
    <source>
        <dbReference type="Proteomes" id="UP000886653"/>
    </source>
</evidence>
<dbReference type="AlphaFoldDB" id="A0A9P6NI89"/>
<dbReference type="Proteomes" id="UP000886653">
    <property type="component" value="Unassembled WGS sequence"/>
</dbReference>
<organism evidence="1 2">
    <name type="scientific">Cronartium quercuum f. sp. fusiforme G11</name>
    <dbReference type="NCBI Taxonomy" id="708437"/>
    <lineage>
        <taxon>Eukaryota</taxon>
        <taxon>Fungi</taxon>
        <taxon>Dikarya</taxon>
        <taxon>Basidiomycota</taxon>
        <taxon>Pucciniomycotina</taxon>
        <taxon>Pucciniomycetes</taxon>
        <taxon>Pucciniales</taxon>
        <taxon>Coleosporiaceae</taxon>
        <taxon>Cronartium</taxon>
    </lineage>
</organism>
<reference evidence="1" key="1">
    <citation type="submission" date="2013-11" db="EMBL/GenBank/DDBJ databases">
        <title>Genome sequence of the fusiform rust pathogen reveals effectors for host alternation and coevolution with pine.</title>
        <authorList>
            <consortium name="DOE Joint Genome Institute"/>
            <person name="Smith K."/>
            <person name="Pendleton A."/>
            <person name="Kubisiak T."/>
            <person name="Anderson C."/>
            <person name="Salamov A."/>
            <person name="Aerts A."/>
            <person name="Riley R."/>
            <person name="Clum A."/>
            <person name="Lindquist E."/>
            <person name="Ence D."/>
            <person name="Campbell M."/>
            <person name="Kronenberg Z."/>
            <person name="Feau N."/>
            <person name="Dhillon B."/>
            <person name="Hamelin R."/>
            <person name="Burleigh J."/>
            <person name="Smith J."/>
            <person name="Yandell M."/>
            <person name="Nelson C."/>
            <person name="Grigoriev I."/>
            <person name="Davis J."/>
        </authorList>
    </citation>
    <scope>NUCLEOTIDE SEQUENCE</scope>
    <source>
        <strain evidence="1">G11</strain>
    </source>
</reference>
<keyword evidence="2" id="KW-1185">Reference proteome</keyword>
<dbReference type="EMBL" id="MU167266">
    <property type="protein sequence ID" value="KAG0146097.1"/>
    <property type="molecule type" value="Genomic_DNA"/>
</dbReference>
<gene>
    <name evidence="1" type="ORF">CROQUDRAFT_93151</name>
</gene>
<name>A0A9P6NI89_9BASI</name>
<comment type="caution">
    <text evidence="1">The sequence shown here is derived from an EMBL/GenBank/DDBJ whole genome shotgun (WGS) entry which is preliminary data.</text>
</comment>